<proteinExistence type="predicted"/>
<dbReference type="Proteomes" id="UP000031307">
    <property type="component" value="Unassembled WGS sequence"/>
</dbReference>
<dbReference type="EMBL" id="JSAM01000080">
    <property type="protein sequence ID" value="KIA77378.1"/>
    <property type="molecule type" value="Genomic_DNA"/>
</dbReference>
<gene>
    <name evidence="1" type="ORF">DB43_GK00090</name>
</gene>
<accession>A0A0C1EBE6</accession>
<dbReference type="PATRIC" id="fig|83552.4.peg.1474"/>
<reference evidence="1 2" key="1">
    <citation type="journal article" date="2014" name="Mol. Biol. Evol.">
        <title>Massive expansion of Ubiquitination-related gene families within the Chlamydiae.</title>
        <authorList>
            <person name="Domman D."/>
            <person name="Collingro A."/>
            <person name="Lagkouvardos I."/>
            <person name="Gehre L."/>
            <person name="Weinmaier T."/>
            <person name="Rattei T."/>
            <person name="Subtil A."/>
            <person name="Horn M."/>
        </authorList>
    </citation>
    <scope>NUCLEOTIDE SEQUENCE [LARGE SCALE GENOMIC DNA]</scope>
    <source>
        <strain evidence="1 2">OEW1</strain>
    </source>
</reference>
<comment type="caution">
    <text evidence="1">The sequence shown here is derived from an EMBL/GenBank/DDBJ whole genome shotgun (WGS) entry which is preliminary data.</text>
</comment>
<protein>
    <submittedName>
        <fullName evidence="1">Uncharacterized protein</fullName>
    </submittedName>
</protein>
<evidence type="ECO:0000313" key="1">
    <source>
        <dbReference type="EMBL" id="KIA77378.1"/>
    </source>
</evidence>
<organism evidence="1 2">
    <name type="scientific">Parachlamydia acanthamoebae</name>
    <dbReference type="NCBI Taxonomy" id="83552"/>
    <lineage>
        <taxon>Bacteria</taxon>
        <taxon>Pseudomonadati</taxon>
        <taxon>Chlamydiota</taxon>
        <taxon>Chlamydiia</taxon>
        <taxon>Parachlamydiales</taxon>
        <taxon>Parachlamydiaceae</taxon>
        <taxon>Parachlamydia</taxon>
    </lineage>
</organism>
<dbReference type="RefSeq" id="WP_237753981.1">
    <property type="nucleotide sequence ID" value="NZ_JSAM01000080.1"/>
</dbReference>
<sequence>MLFETMYHFPREKRGEFVKHLPWDKNSWYLFDFCGAIFCSDAAIENLAKLKGTRFIPFQFHDAEKNEQQAFFLRSVMDQNLIVKIACFDLLEDLKTIQIFFDALLQRLTTKHPLDDLKMGPIPHFEALLRYSKQLFNTQRLLCILPLATNNFPMRDPSFEAMGCSSSESPLLIIHEMIDKEANSNEEKKKIHGLINQIFATVANMQEDKMDREASSAERLLYHCSPAHFNPTTLKGRLAFLRKLQLVGETFSPLSWNSKDLRKVDYIDTENLYKIRTNLIHLELNPSNFQLIIELESDKERITKMFEDLQTLRENVSEATVKRQQGFPAWPAKSKEKQGFHAWGPFAREYWQVIKSTLSGPSSDFNFIPSQDLLSTQETNAFLDVIIDERQNKLSQVLRGEIAWIEVEITDLFKPDLDKASRRKANSLYEKAHKQYRQLKHAYIRNQRALRTQKKEQRKQQLNQIMLQTYPSLNAFIQTLFSNQNHDVSSQNLFAILKDRLYRFHTLLKEQGLESRDPQSLQDELHTFLTQDMNFLLSSSYLLGQILLLLNQGLIRAHLARPDMKLDLEERLPTYVTLRNHLEHTDPIFESIDLPYYEMMSDAPKLMAIVMTELVYKYGTAILNYRIEDLSSSELEMIENEVKEPVTQMEALNSNAF</sequence>
<dbReference type="AlphaFoldDB" id="A0A0C1EBE6"/>
<evidence type="ECO:0000313" key="2">
    <source>
        <dbReference type="Proteomes" id="UP000031307"/>
    </source>
</evidence>
<name>A0A0C1EBE6_9BACT</name>